<feature type="region of interest" description="Disordered" evidence="1">
    <location>
        <begin position="101"/>
        <end position="138"/>
    </location>
</feature>
<reference evidence="3 4" key="1">
    <citation type="submission" date="2024-11" db="EMBL/GenBank/DDBJ databases">
        <title>Adaptive evolution of stress response genes in parasites aligns with host niche diversity.</title>
        <authorList>
            <person name="Hahn C."/>
            <person name="Resl P."/>
        </authorList>
    </citation>
    <scope>NUCLEOTIDE SEQUENCE [LARGE SCALE GENOMIC DNA]</scope>
    <source>
        <strain evidence="3">EGGRZ-B1_66</strain>
        <tissue evidence="3">Body</tissue>
    </source>
</reference>
<dbReference type="InterPro" id="IPR000014">
    <property type="entry name" value="PAS"/>
</dbReference>
<feature type="compositionally biased region" description="Polar residues" evidence="1">
    <location>
        <begin position="209"/>
        <end position="223"/>
    </location>
</feature>
<organism evidence="3 4">
    <name type="scientific">Cichlidogyrus casuarinus</name>
    <dbReference type="NCBI Taxonomy" id="1844966"/>
    <lineage>
        <taxon>Eukaryota</taxon>
        <taxon>Metazoa</taxon>
        <taxon>Spiralia</taxon>
        <taxon>Lophotrochozoa</taxon>
        <taxon>Platyhelminthes</taxon>
        <taxon>Monogenea</taxon>
        <taxon>Monopisthocotylea</taxon>
        <taxon>Dactylogyridea</taxon>
        <taxon>Ancyrocephalidae</taxon>
        <taxon>Cichlidogyrus</taxon>
    </lineage>
</organism>
<gene>
    <name evidence="3" type="ORF">Ciccas_014239</name>
</gene>
<name>A0ABD2PNF3_9PLAT</name>
<feature type="domain" description="PAS" evidence="2">
    <location>
        <begin position="304"/>
        <end position="346"/>
    </location>
</feature>
<feature type="compositionally biased region" description="Low complexity" evidence="1">
    <location>
        <begin position="117"/>
        <end position="132"/>
    </location>
</feature>
<evidence type="ECO:0000259" key="2">
    <source>
        <dbReference type="PROSITE" id="PS50112"/>
    </source>
</evidence>
<dbReference type="InterPro" id="IPR035965">
    <property type="entry name" value="PAS-like_dom_sf"/>
</dbReference>
<dbReference type="PROSITE" id="PS50112">
    <property type="entry name" value="PAS"/>
    <property type="match status" value="1"/>
</dbReference>
<protein>
    <recommendedName>
        <fullName evidence="2">PAS domain-containing protein</fullName>
    </recommendedName>
</protein>
<dbReference type="AlphaFoldDB" id="A0ABD2PNF3"/>
<accession>A0ABD2PNF3</accession>
<keyword evidence="4" id="KW-1185">Reference proteome</keyword>
<dbReference type="Proteomes" id="UP001626550">
    <property type="component" value="Unassembled WGS sequence"/>
</dbReference>
<feature type="non-terminal residue" evidence="3">
    <location>
        <position position="392"/>
    </location>
</feature>
<sequence>MEMQNYQKFTANMIDSSSADSCDVDGFSILVNPFIEDVSHFIKLTRNTAVLLECDTGLSNLLNWSPRVINQDRFIKHHMWDGDYTILREALDKFPDLVSMPSNEPPPHFARNEAQVNSNDSSGSSAVNSPSSRSKKSTRNEKFFLRMKQYNPSSCESDKIGLVQYRSFIVTLRSYIRTTDFSGKTETNNCKTSDKIEGGVTTGEDSGCVVSSNDSSNQNLETHTSSKTEGEFATYEALTKSFSPLTCDYADDEQVYLCLVGLKPAYSTEYRYPPLINRFVTHHAVGGKLVMLSYPKKPFSILPLASLFGWLPQDLVGTRVVNLTDLVHKDDWAELYGPLKDAIRSPIGTRCWIPSLRWRCANGSTCLVQSFVCRRNQFSAQQLNNTSFKYPP</sequence>
<evidence type="ECO:0000256" key="1">
    <source>
        <dbReference type="SAM" id="MobiDB-lite"/>
    </source>
</evidence>
<proteinExistence type="predicted"/>
<dbReference type="EMBL" id="JBJKFK010007871">
    <property type="protein sequence ID" value="KAL3307251.1"/>
    <property type="molecule type" value="Genomic_DNA"/>
</dbReference>
<evidence type="ECO:0000313" key="4">
    <source>
        <dbReference type="Proteomes" id="UP001626550"/>
    </source>
</evidence>
<comment type="caution">
    <text evidence="3">The sequence shown here is derived from an EMBL/GenBank/DDBJ whole genome shotgun (WGS) entry which is preliminary data.</text>
</comment>
<feature type="region of interest" description="Disordered" evidence="1">
    <location>
        <begin position="202"/>
        <end position="225"/>
    </location>
</feature>
<dbReference type="SUPFAM" id="SSF55785">
    <property type="entry name" value="PYP-like sensor domain (PAS domain)"/>
    <property type="match status" value="1"/>
</dbReference>
<evidence type="ECO:0000313" key="3">
    <source>
        <dbReference type="EMBL" id="KAL3307251.1"/>
    </source>
</evidence>
<dbReference type="Gene3D" id="3.30.450.20">
    <property type="entry name" value="PAS domain"/>
    <property type="match status" value="1"/>
</dbReference>